<protein>
    <recommendedName>
        <fullName evidence="3">DUF4220 domain-containing protein</fullName>
    </recommendedName>
</protein>
<dbReference type="OrthoDB" id="664790at2759"/>
<reference evidence="4 5" key="1">
    <citation type="submission" date="2019-11" db="EMBL/GenBank/DDBJ databases">
        <title>Whole genome sequence of Oryza granulata.</title>
        <authorList>
            <person name="Li W."/>
        </authorList>
    </citation>
    <scope>NUCLEOTIDE SEQUENCE [LARGE SCALE GENOMIC DNA]</scope>
    <source>
        <strain evidence="5">cv. Menghai</strain>
        <tissue evidence="4">Leaf</tissue>
    </source>
</reference>
<keyword evidence="5" id="KW-1185">Reference proteome</keyword>
<feature type="transmembrane region" description="Helical" evidence="2">
    <location>
        <begin position="97"/>
        <end position="114"/>
    </location>
</feature>
<dbReference type="Pfam" id="PF04578">
    <property type="entry name" value="DUF594"/>
    <property type="match status" value="1"/>
</dbReference>
<evidence type="ECO:0000259" key="3">
    <source>
        <dbReference type="Pfam" id="PF13968"/>
    </source>
</evidence>
<dbReference type="PANTHER" id="PTHR31325">
    <property type="entry name" value="OS01G0798800 PROTEIN-RELATED"/>
    <property type="match status" value="1"/>
</dbReference>
<evidence type="ECO:0000256" key="2">
    <source>
        <dbReference type="SAM" id="Phobius"/>
    </source>
</evidence>
<dbReference type="InterPro" id="IPR007658">
    <property type="entry name" value="DUF594"/>
</dbReference>
<accession>A0A6G1CIW7</accession>
<evidence type="ECO:0000256" key="1">
    <source>
        <dbReference type="SAM" id="MobiDB-lite"/>
    </source>
</evidence>
<dbReference type="Pfam" id="PF13968">
    <property type="entry name" value="DUF4220"/>
    <property type="match status" value="1"/>
</dbReference>
<keyword evidence="2" id="KW-0472">Membrane</keyword>
<gene>
    <name evidence="4" type="ORF">E2562_031604</name>
</gene>
<name>A0A6G1CIW7_9ORYZ</name>
<dbReference type="AlphaFoldDB" id="A0A6G1CIW7"/>
<sequence>MAVQGTTAYRSAFKEKIEDDEKLLPYKRKLSMPTKLFVDFACPYSDRLADLEFFYALDWDKAYKRINVGISNIFNLLYTRDINTELNDIVVCCCACTWMLTVVLAIVAIVLLHISHKQAYSHYDVIVTFMLVYGTLLLDILSVFILALFTGWLADDVAQQSLIGFFTRNKRHTWLISVAECLQCKGLLDEYWCMTPCAMSKSITYLAFEYVRDGWTKYIHDAESYRRFNDNLGQWALERAECGELLGWSLEKPFDEIVLIWHVATDFCYHMSSIHNPSGRAISNYMMHLLFANPEMLMPGSRRNLFTTAYSELEEILQSEENLPLDDEKKLTITIIDKVKSKEDCFIHDAWRLAKGLMGLDDKDKMWYLIRDVWVEMLCFSAGRCRGYLHAKSLGSGVEHLSYVWLLLAHSGMETFSERLQRRRQLCLPMKEPQNIEDGDAGPSDSRELKPSNLKEEDIHAPPSISQGAESRGEKQNHAAPSAPQGEGSTVAELNEIKVVPQ</sequence>
<feature type="compositionally biased region" description="Basic and acidic residues" evidence="1">
    <location>
        <begin position="445"/>
        <end position="460"/>
    </location>
</feature>
<keyword evidence="2" id="KW-1133">Transmembrane helix</keyword>
<proteinExistence type="predicted"/>
<organism evidence="4 5">
    <name type="scientific">Oryza meyeriana var. granulata</name>
    <dbReference type="NCBI Taxonomy" id="110450"/>
    <lineage>
        <taxon>Eukaryota</taxon>
        <taxon>Viridiplantae</taxon>
        <taxon>Streptophyta</taxon>
        <taxon>Embryophyta</taxon>
        <taxon>Tracheophyta</taxon>
        <taxon>Spermatophyta</taxon>
        <taxon>Magnoliopsida</taxon>
        <taxon>Liliopsida</taxon>
        <taxon>Poales</taxon>
        <taxon>Poaceae</taxon>
        <taxon>BOP clade</taxon>
        <taxon>Oryzoideae</taxon>
        <taxon>Oryzeae</taxon>
        <taxon>Oryzinae</taxon>
        <taxon>Oryza</taxon>
        <taxon>Oryza meyeriana</taxon>
    </lineage>
</organism>
<evidence type="ECO:0000313" key="4">
    <source>
        <dbReference type="EMBL" id="KAF0900428.1"/>
    </source>
</evidence>
<evidence type="ECO:0000313" key="5">
    <source>
        <dbReference type="Proteomes" id="UP000479710"/>
    </source>
</evidence>
<comment type="caution">
    <text evidence="4">The sequence shown here is derived from an EMBL/GenBank/DDBJ whole genome shotgun (WGS) entry which is preliminary data.</text>
</comment>
<dbReference type="EMBL" id="SPHZ02000009">
    <property type="protein sequence ID" value="KAF0900428.1"/>
    <property type="molecule type" value="Genomic_DNA"/>
</dbReference>
<dbReference type="Proteomes" id="UP000479710">
    <property type="component" value="Unassembled WGS sequence"/>
</dbReference>
<dbReference type="InterPro" id="IPR025315">
    <property type="entry name" value="DUF4220"/>
</dbReference>
<feature type="region of interest" description="Disordered" evidence="1">
    <location>
        <begin position="430"/>
        <end position="502"/>
    </location>
</feature>
<keyword evidence="2" id="KW-0812">Transmembrane</keyword>
<feature type="transmembrane region" description="Helical" evidence="2">
    <location>
        <begin position="126"/>
        <end position="153"/>
    </location>
</feature>
<feature type="domain" description="DUF4220" evidence="3">
    <location>
        <begin position="31"/>
        <end position="175"/>
    </location>
</feature>